<keyword evidence="3" id="KW-1185">Reference proteome</keyword>
<accession>A0A3N4LAL5</accession>
<sequence>MSFPFVPSALIPPVQETLPVQENLLPRPRRKHLIPGINYPLSLTTFCTARQYNSLPPLAAQAPIPSWALRRFGEIVTFYNLQQVLGAHLIYNRFAPSTIPDGSFVAATKVPLNAGCRTDPENGPPHTTEAGGGYEPAASYCKPGAPGPTVKKMIWQTGLWEVGHDLVKNPSIMLDVNLVRGRLFILSGAPVSSYYPSPSRHLQSDVAAYHLQPSHQHLLPPGRPGIHPLGTTHHFVAYEYEYGHIQPQLMVVPDAFWEDLAGFLIQNGLENRIGLEVLDTPEVYSGRLYAGPGRYVVEEYDINRNPRSSVIEVPTGKELSWSFSRSGFNPHDQSAGGLGEVNVLVNLVKLGYRRD</sequence>
<dbReference type="AlphaFoldDB" id="A0A3N4LAL5"/>
<organism evidence="2 3">
    <name type="scientific">Terfezia boudieri ATCC MYA-4762</name>
    <dbReference type="NCBI Taxonomy" id="1051890"/>
    <lineage>
        <taxon>Eukaryota</taxon>
        <taxon>Fungi</taxon>
        <taxon>Dikarya</taxon>
        <taxon>Ascomycota</taxon>
        <taxon>Pezizomycotina</taxon>
        <taxon>Pezizomycetes</taxon>
        <taxon>Pezizales</taxon>
        <taxon>Pezizaceae</taxon>
        <taxon>Terfezia</taxon>
    </lineage>
</organism>
<feature type="region of interest" description="Disordered" evidence="1">
    <location>
        <begin position="116"/>
        <end position="135"/>
    </location>
</feature>
<name>A0A3N4LAL5_9PEZI</name>
<dbReference type="EMBL" id="ML121623">
    <property type="protein sequence ID" value="RPB18519.1"/>
    <property type="molecule type" value="Genomic_DNA"/>
</dbReference>
<evidence type="ECO:0000256" key="1">
    <source>
        <dbReference type="SAM" id="MobiDB-lite"/>
    </source>
</evidence>
<protein>
    <submittedName>
        <fullName evidence="2">Uncharacterized protein</fullName>
    </submittedName>
</protein>
<reference evidence="2 3" key="1">
    <citation type="journal article" date="2018" name="Nat. Ecol. Evol.">
        <title>Pezizomycetes genomes reveal the molecular basis of ectomycorrhizal truffle lifestyle.</title>
        <authorList>
            <person name="Murat C."/>
            <person name="Payen T."/>
            <person name="Noel B."/>
            <person name="Kuo A."/>
            <person name="Morin E."/>
            <person name="Chen J."/>
            <person name="Kohler A."/>
            <person name="Krizsan K."/>
            <person name="Balestrini R."/>
            <person name="Da Silva C."/>
            <person name="Montanini B."/>
            <person name="Hainaut M."/>
            <person name="Levati E."/>
            <person name="Barry K.W."/>
            <person name="Belfiori B."/>
            <person name="Cichocki N."/>
            <person name="Clum A."/>
            <person name="Dockter R.B."/>
            <person name="Fauchery L."/>
            <person name="Guy J."/>
            <person name="Iotti M."/>
            <person name="Le Tacon F."/>
            <person name="Lindquist E.A."/>
            <person name="Lipzen A."/>
            <person name="Malagnac F."/>
            <person name="Mello A."/>
            <person name="Molinier V."/>
            <person name="Miyauchi S."/>
            <person name="Poulain J."/>
            <person name="Riccioni C."/>
            <person name="Rubini A."/>
            <person name="Sitrit Y."/>
            <person name="Splivallo R."/>
            <person name="Traeger S."/>
            <person name="Wang M."/>
            <person name="Zifcakova L."/>
            <person name="Wipf D."/>
            <person name="Zambonelli A."/>
            <person name="Paolocci F."/>
            <person name="Nowrousian M."/>
            <person name="Ottonello S."/>
            <person name="Baldrian P."/>
            <person name="Spatafora J.W."/>
            <person name="Henrissat B."/>
            <person name="Nagy L.G."/>
            <person name="Aury J.M."/>
            <person name="Wincker P."/>
            <person name="Grigoriev I.V."/>
            <person name="Bonfante P."/>
            <person name="Martin F.M."/>
        </authorList>
    </citation>
    <scope>NUCLEOTIDE SEQUENCE [LARGE SCALE GENOMIC DNA]</scope>
    <source>
        <strain evidence="2 3">ATCC MYA-4762</strain>
    </source>
</reference>
<proteinExistence type="predicted"/>
<dbReference type="Proteomes" id="UP000267821">
    <property type="component" value="Unassembled WGS sequence"/>
</dbReference>
<gene>
    <name evidence="2" type="ORF">L211DRAFT_902094</name>
</gene>
<evidence type="ECO:0000313" key="2">
    <source>
        <dbReference type="EMBL" id="RPB18519.1"/>
    </source>
</evidence>
<evidence type="ECO:0000313" key="3">
    <source>
        <dbReference type="Proteomes" id="UP000267821"/>
    </source>
</evidence>
<dbReference type="OrthoDB" id="5290355at2759"/>
<dbReference type="InParanoid" id="A0A3N4LAL5"/>